<evidence type="ECO:0000256" key="2">
    <source>
        <dbReference type="ARBA" id="ARBA00022540"/>
    </source>
</evidence>
<feature type="region of interest" description="Disordered" evidence="5">
    <location>
        <begin position="1"/>
        <end position="32"/>
    </location>
</feature>
<dbReference type="GeneID" id="19305555"/>
<dbReference type="InterPro" id="IPR001288">
    <property type="entry name" value="Translation_initiation_fac_3"/>
</dbReference>
<name>S7QJY0_GLOTA</name>
<organism evidence="6 7">
    <name type="scientific">Gloeophyllum trabeum (strain ATCC 11539 / FP-39264 / Madison 617)</name>
    <name type="common">Brown rot fungus</name>
    <dbReference type="NCBI Taxonomy" id="670483"/>
    <lineage>
        <taxon>Eukaryota</taxon>
        <taxon>Fungi</taxon>
        <taxon>Dikarya</taxon>
        <taxon>Basidiomycota</taxon>
        <taxon>Agaricomycotina</taxon>
        <taxon>Agaricomycetes</taxon>
        <taxon>Gloeophyllales</taxon>
        <taxon>Gloeophyllaceae</taxon>
        <taxon>Gloeophyllum</taxon>
    </lineage>
</organism>
<evidence type="ECO:0000256" key="4">
    <source>
        <dbReference type="SAM" id="Coils"/>
    </source>
</evidence>
<sequence length="175" mass="20335">MSTPANDPEPPKNENIPHRTVRLVDPETSKLRPPAPLEEILASFSRKTHFLQLVSERPEPIVKLINKEEARRKRVQQRKAQLQNKMEEKEIQMTWGIASADLEHKLRKVRQELEKGNRVDLVYAPKKGQPLPSPAAREQRVKETLDLLADIGKEWKPREQTARMIVIYLEKLKKS</sequence>
<dbReference type="Proteomes" id="UP000030669">
    <property type="component" value="Unassembled WGS sequence"/>
</dbReference>
<dbReference type="PANTHER" id="PTHR10938:SF0">
    <property type="entry name" value="TRANSLATION INITIATION FACTOR IF-3, MITOCHONDRIAL"/>
    <property type="match status" value="1"/>
</dbReference>
<dbReference type="InterPro" id="IPR036788">
    <property type="entry name" value="T_IF-3_C_sf"/>
</dbReference>
<dbReference type="GO" id="GO:0003743">
    <property type="term" value="F:translation initiation factor activity"/>
    <property type="evidence" value="ECO:0007669"/>
    <property type="project" value="UniProtKB-KW"/>
</dbReference>
<feature type="coiled-coil region" evidence="4">
    <location>
        <begin position="65"/>
        <end position="119"/>
    </location>
</feature>
<dbReference type="GO" id="GO:0032790">
    <property type="term" value="P:ribosome disassembly"/>
    <property type="evidence" value="ECO:0007669"/>
    <property type="project" value="TreeGrafter"/>
</dbReference>
<accession>S7QJY0</accession>
<proteinExistence type="inferred from homology"/>
<dbReference type="GO" id="GO:0043022">
    <property type="term" value="F:ribosome binding"/>
    <property type="evidence" value="ECO:0007669"/>
    <property type="project" value="TreeGrafter"/>
</dbReference>
<dbReference type="AlphaFoldDB" id="S7QJY0"/>
<feature type="compositionally biased region" description="Basic and acidic residues" evidence="5">
    <location>
        <begin position="9"/>
        <end position="30"/>
    </location>
</feature>
<dbReference type="eggNOG" id="ENOG502QWD8">
    <property type="taxonomic scope" value="Eukaryota"/>
</dbReference>
<dbReference type="RefSeq" id="XP_007861759.1">
    <property type="nucleotide sequence ID" value="XM_007863568.1"/>
</dbReference>
<dbReference type="KEGG" id="gtr:GLOTRDRAFT_34401"/>
<evidence type="ECO:0000256" key="5">
    <source>
        <dbReference type="SAM" id="MobiDB-lite"/>
    </source>
</evidence>
<keyword evidence="4" id="KW-0175">Coiled coil</keyword>
<protein>
    <submittedName>
        <fullName evidence="6">Uncharacterized protein</fullName>
    </submittedName>
</protein>
<dbReference type="GO" id="GO:0070124">
    <property type="term" value="P:mitochondrial translational initiation"/>
    <property type="evidence" value="ECO:0007669"/>
    <property type="project" value="TreeGrafter"/>
</dbReference>
<keyword evidence="3" id="KW-0648">Protein biosynthesis</keyword>
<evidence type="ECO:0000256" key="3">
    <source>
        <dbReference type="ARBA" id="ARBA00022917"/>
    </source>
</evidence>
<keyword evidence="7" id="KW-1185">Reference proteome</keyword>
<dbReference type="PANTHER" id="PTHR10938">
    <property type="entry name" value="TRANSLATION INITIATION FACTOR IF-3"/>
    <property type="match status" value="1"/>
</dbReference>
<reference evidence="6 7" key="1">
    <citation type="journal article" date="2012" name="Science">
        <title>The Paleozoic origin of enzymatic lignin decomposition reconstructed from 31 fungal genomes.</title>
        <authorList>
            <person name="Floudas D."/>
            <person name="Binder M."/>
            <person name="Riley R."/>
            <person name="Barry K."/>
            <person name="Blanchette R.A."/>
            <person name="Henrissat B."/>
            <person name="Martinez A.T."/>
            <person name="Otillar R."/>
            <person name="Spatafora J.W."/>
            <person name="Yadav J.S."/>
            <person name="Aerts A."/>
            <person name="Benoit I."/>
            <person name="Boyd A."/>
            <person name="Carlson A."/>
            <person name="Copeland A."/>
            <person name="Coutinho P.M."/>
            <person name="de Vries R.P."/>
            <person name="Ferreira P."/>
            <person name="Findley K."/>
            <person name="Foster B."/>
            <person name="Gaskell J."/>
            <person name="Glotzer D."/>
            <person name="Gorecki P."/>
            <person name="Heitman J."/>
            <person name="Hesse C."/>
            <person name="Hori C."/>
            <person name="Igarashi K."/>
            <person name="Jurgens J.A."/>
            <person name="Kallen N."/>
            <person name="Kersten P."/>
            <person name="Kohler A."/>
            <person name="Kuees U."/>
            <person name="Kumar T.K.A."/>
            <person name="Kuo A."/>
            <person name="LaButti K."/>
            <person name="Larrondo L.F."/>
            <person name="Lindquist E."/>
            <person name="Ling A."/>
            <person name="Lombard V."/>
            <person name="Lucas S."/>
            <person name="Lundell T."/>
            <person name="Martin R."/>
            <person name="McLaughlin D.J."/>
            <person name="Morgenstern I."/>
            <person name="Morin E."/>
            <person name="Murat C."/>
            <person name="Nagy L.G."/>
            <person name="Nolan M."/>
            <person name="Ohm R.A."/>
            <person name="Patyshakuliyeva A."/>
            <person name="Rokas A."/>
            <person name="Ruiz-Duenas F.J."/>
            <person name="Sabat G."/>
            <person name="Salamov A."/>
            <person name="Samejima M."/>
            <person name="Schmutz J."/>
            <person name="Slot J.C."/>
            <person name="St John F."/>
            <person name="Stenlid J."/>
            <person name="Sun H."/>
            <person name="Sun S."/>
            <person name="Syed K."/>
            <person name="Tsang A."/>
            <person name="Wiebenga A."/>
            <person name="Young D."/>
            <person name="Pisabarro A."/>
            <person name="Eastwood D.C."/>
            <person name="Martin F."/>
            <person name="Cullen D."/>
            <person name="Grigoriev I.V."/>
            <person name="Hibbett D.S."/>
        </authorList>
    </citation>
    <scope>NUCLEOTIDE SEQUENCE [LARGE SCALE GENOMIC DNA]</scope>
    <source>
        <strain evidence="6 7">ATCC 11539</strain>
    </source>
</reference>
<dbReference type="OMA" id="TWNMAPS"/>
<dbReference type="EMBL" id="KB469297">
    <property type="protein sequence ID" value="EPQ59677.1"/>
    <property type="molecule type" value="Genomic_DNA"/>
</dbReference>
<dbReference type="HOGENOM" id="CLU_062478_2_0_1"/>
<gene>
    <name evidence="6" type="ORF">GLOTRDRAFT_34401</name>
</gene>
<comment type="similarity">
    <text evidence="1">Belongs to the IF-3 family.</text>
</comment>
<dbReference type="STRING" id="670483.S7QJY0"/>
<dbReference type="SUPFAM" id="SSF55200">
    <property type="entry name" value="Translation initiation factor IF3, C-terminal domain"/>
    <property type="match status" value="1"/>
</dbReference>
<dbReference type="OrthoDB" id="21573at2759"/>
<dbReference type="Gene3D" id="3.30.110.10">
    <property type="entry name" value="Translation initiation factor 3 (IF-3), C-terminal domain"/>
    <property type="match status" value="1"/>
</dbReference>
<evidence type="ECO:0000313" key="7">
    <source>
        <dbReference type="Proteomes" id="UP000030669"/>
    </source>
</evidence>
<evidence type="ECO:0000256" key="1">
    <source>
        <dbReference type="ARBA" id="ARBA00005439"/>
    </source>
</evidence>
<evidence type="ECO:0000313" key="6">
    <source>
        <dbReference type="EMBL" id="EPQ59677.1"/>
    </source>
</evidence>
<keyword evidence="2" id="KW-0396">Initiation factor</keyword>
<dbReference type="GO" id="GO:0005739">
    <property type="term" value="C:mitochondrion"/>
    <property type="evidence" value="ECO:0007669"/>
    <property type="project" value="TreeGrafter"/>
</dbReference>